<evidence type="ECO:0000256" key="2">
    <source>
        <dbReference type="ARBA" id="ARBA00022598"/>
    </source>
</evidence>
<reference evidence="4" key="1">
    <citation type="submission" date="2021-08" db="EMBL/GenBank/DDBJ databases">
        <title>WGS assembly of Ceratopteris richardii.</title>
        <authorList>
            <person name="Marchant D.B."/>
            <person name="Chen G."/>
            <person name="Jenkins J."/>
            <person name="Shu S."/>
            <person name="Leebens-Mack J."/>
            <person name="Grimwood J."/>
            <person name="Schmutz J."/>
            <person name="Soltis P."/>
            <person name="Soltis D."/>
            <person name="Chen Z.-H."/>
        </authorList>
    </citation>
    <scope>NUCLEOTIDE SEQUENCE</scope>
    <source>
        <strain evidence="4">Whitten #5841</strain>
        <tissue evidence="4">Leaf</tissue>
    </source>
</reference>
<dbReference type="InterPro" id="IPR000873">
    <property type="entry name" value="AMP-dep_synth/lig_dom"/>
</dbReference>
<dbReference type="InterPro" id="IPR042099">
    <property type="entry name" value="ANL_N_sf"/>
</dbReference>
<dbReference type="PANTHER" id="PTHR43201:SF5">
    <property type="entry name" value="MEDIUM-CHAIN ACYL-COA LIGASE ACSF2, MITOCHONDRIAL"/>
    <property type="match status" value="1"/>
</dbReference>
<sequence>MAEEIVTLTSLIKRTCAESSNSLAIVTPGGPTLTYAQLDVAVDEGASQLLRAGIKPGDIVAITFPNSIEFVVTFLAAVRARAVAAPLNSAYTEEKFLFYLEDSRSVLIIVPASGNAAAENAAMKLGFISRHKFSLLDAVDVVGVKNEVDDEALFLHTYGTTSRPKGVPLTQLNLSASIQHIIQAYELGPNDRTVIILPLFHVHGLMAGLLSSLVAGGTVVLPSAGRFSATSFWDDMRAHGATWYTTVPTVHQILLKKHKAKPESSYPNLRFIRSCSASLAPAVLEQLEAAFGALVLEAYAMTKASHQMCSNPLPAYGSRKPGCGGKPTSSCLTLVTR</sequence>
<evidence type="ECO:0000256" key="1">
    <source>
        <dbReference type="ARBA" id="ARBA00006432"/>
    </source>
</evidence>
<accession>A0A8T2RDI9</accession>
<dbReference type="EMBL" id="CM035433">
    <property type="protein sequence ID" value="KAH7293921.1"/>
    <property type="molecule type" value="Genomic_DNA"/>
</dbReference>
<name>A0A8T2RDI9_CERRI</name>
<dbReference type="PANTHER" id="PTHR43201">
    <property type="entry name" value="ACYL-COA SYNTHETASE"/>
    <property type="match status" value="1"/>
</dbReference>
<comment type="caution">
    <text evidence="4">The sequence shown here is derived from an EMBL/GenBank/DDBJ whole genome shotgun (WGS) entry which is preliminary data.</text>
</comment>
<dbReference type="SUPFAM" id="SSF56801">
    <property type="entry name" value="Acetyl-CoA synthetase-like"/>
    <property type="match status" value="1"/>
</dbReference>
<organism evidence="4 5">
    <name type="scientific">Ceratopteris richardii</name>
    <name type="common">Triangle waterfern</name>
    <dbReference type="NCBI Taxonomy" id="49495"/>
    <lineage>
        <taxon>Eukaryota</taxon>
        <taxon>Viridiplantae</taxon>
        <taxon>Streptophyta</taxon>
        <taxon>Embryophyta</taxon>
        <taxon>Tracheophyta</taxon>
        <taxon>Polypodiopsida</taxon>
        <taxon>Polypodiidae</taxon>
        <taxon>Polypodiales</taxon>
        <taxon>Pteridineae</taxon>
        <taxon>Pteridaceae</taxon>
        <taxon>Parkerioideae</taxon>
        <taxon>Ceratopteris</taxon>
    </lineage>
</organism>
<gene>
    <name evidence="4" type="ORF">KP509_28G048100</name>
</gene>
<comment type="similarity">
    <text evidence="1">Belongs to the ATP-dependent AMP-binding enzyme family.</text>
</comment>
<evidence type="ECO:0000313" key="4">
    <source>
        <dbReference type="EMBL" id="KAH7293921.1"/>
    </source>
</evidence>
<proteinExistence type="inferred from homology"/>
<evidence type="ECO:0000259" key="3">
    <source>
        <dbReference type="Pfam" id="PF00501"/>
    </source>
</evidence>
<dbReference type="GO" id="GO:0006631">
    <property type="term" value="P:fatty acid metabolic process"/>
    <property type="evidence" value="ECO:0007669"/>
    <property type="project" value="TreeGrafter"/>
</dbReference>
<dbReference type="Gene3D" id="3.40.50.12780">
    <property type="entry name" value="N-terminal domain of ligase-like"/>
    <property type="match status" value="1"/>
</dbReference>
<dbReference type="AlphaFoldDB" id="A0A8T2RDI9"/>
<dbReference type="Proteomes" id="UP000825935">
    <property type="component" value="Chromosome 28"/>
</dbReference>
<dbReference type="GO" id="GO:0031956">
    <property type="term" value="F:medium-chain fatty acid-CoA ligase activity"/>
    <property type="evidence" value="ECO:0007669"/>
    <property type="project" value="TreeGrafter"/>
</dbReference>
<evidence type="ECO:0000313" key="5">
    <source>
        <dbReference type="Proteomes" id="UP000825935"/>
    </source>
</evidence>
<keyword evidence="5" id="KW-1185">Reference proteome</keyword>
<dbReference type="OrthoDB" id="3633556at2759"/>
<feature type="domain" description="AMP-dependent synthetase/ligase" evidence="3">
    <location>
        <begin position="14"/>
        <end position="329"/>
    </location>
</feature>
<protein>
    <recommendedName>
        <fullName evidence="3">AMP-dependent synthetase/ligase domain-containing protein</fullName>
    </recommendedName>
</protein>
<keyword evidence="2" id="KW-0436">Ligase</keyword>
<dbReference type="Pfam" id="PF00501">
    <property type="entry name" value="AMP-binding"/>
    <property type="match status" value="1"/>
</dbReference>